<gene>
    <name evidence="6" type="primary">PRRG4</name>
    <name evidence="6" type="synonym">prrg4</name>
</gene>
<feature type="region of interest" description="Disordered" evidence="2">
    <location>
        <begin position="172"/>
        <end position="219"/>
    </location>
</feature>
<protein>
    <submittedName>
        <fullName evidence="6">Proline rich Gla (G-carboxyglutamic acid) 4 (transmembrane)</fullName>
    </submittedName>
</protein>
<dbReference type="SMART" id="SM00069">
    <property type="entry name" value="GLA"/>
    <property type="match status" value="1"/>
</dbReference>
<dbReference type="InterPro" id="IPR000294">
    <property type="entry name" value="GLA_domain"/>
</dbReference>
<reference evidence="6" key="1">
    <citation type="submission" date="2019-06" db="EMBL/GenBank/DDBJ databases">
        <authorList>
            <consortium name="Wellcome Sanger Institute Data Sharing"/>
        </authorList>
    </citation>
    <scope>NUCLEOTIDE SEQUENCE [LARGE SCALE GENOMIC DNA]</scope>
</reference>
<feature type="chain" id="PRO_5025344806" evidence="4">
    <location>
        <begin position="20"/>
        <end position="219"/>
    </location>
</feature>
<feature type="transmembrane region" description="Helical" evidence="3">
    <location>
        <begin position="114"/>
        <end position="136"/>
    </location>
</feature>
<dbReference type="GO" id="GO:0005615">
    <property type="term" value="C:extracellular space"/>
    <property type="evidence" value="ECO:0007669"/>
    <property type="project" value="TreeGrafter"/>
</dbReference>
<evidence type="ECO:0000313" key="6">
    <source>
        <dbReference type="Ensembl" id="ENSMMDP00005006139.1"/>
    </source>
</evidence>
<dbReference type="GeneID" id="115376385"/>
<accession>A0A667X0J5</accession>
<proteinExistence type="predicted"/>
<keyword evidence="1" id="KW-1015">Disulfide bond</keyword>
<name>A0A667X0J5_9TELE</name>
<dbReference type="PANTHER" id="PTHR24278:SF38">
    <property type="entry name" value="TRANSMEMBRANE GAMMA-CARBOXYGLUTAMIC ACID PROTEIN 4"/>
    <property type="match status" value="1"/>
</dbReference>
<dbReference type="InParanoid" id="A0A667X0J5"/>
<dbReference type="InterPro" id="IPR035972">
    <property type="entry name" value="GLA-like_dom_SF"/>
</dbReference>
<dbReference type="AlphaFoldDB" id="A0A667X0J5"/>
<evidence type="ECO:0000256" key="4">
    <source>
        <dbReference type="SAM" id="SignalP"/>
    </source>
</evidence>
<dbReference type="GeneTree" id="ENSGT00940000158268"/>
<dbReference type="PANTHER" id="PTHR24278">
    <property type="entry name" value="COAGULATION FACTOR"/>
    <property type="match status" value="1"/>
</dbReference>
<evidence type="ECO:0000256" key="1">
    <source>
        <dbReference type="ARBA" id="ARBA00023157"/>
    </source>
</evidence>
<reference evidence="6" key="2">
    <citation type="submission" date="2025-08" db="UniProtKB">
        <authorList>
            <consortium name="Ensembl"/>
        </authorList>
    </citation>
    <scope>IDENTIFICATION</scope>
</reference>
<dbReference type="GO" id="GO:0005886">
    <property type="term" value="C:plasma membrane"/>
    <property type="evidence" value="ECO:0007669"/>
    <property type="project" value="TreeGrafter"/>
</dbReference>
<keyword evidence="3" id="KW-0472">Membrane</keyword>
<dbReference type="Proteomes" id="UP000472263">
    <property type="component" value="Chromosome 3"/>
</dbReference>
<dbReference type="PROSITE" id="PS50998">
    <property type="entry name" value="GLA_2"/>
    <property type="match status" value="1"/>
</dbReference>
<reference evidence="6" key="3">
    <citation type="submission" date="2025-09" db="UniProtKB">
        <authorList>
            <consortium name="Ensembl"/>
        </authorList>
    </citation>
    <scope>IDENTIFICATION</scope>
</reference>
<keyword evidence="7" id="KW-1185">Reference proteome</keyword>
<evidence type="ECO:0000256" key="3">
    <source>
        <dbReference type="SAM" id="Phobius"/>
    </source>
</evidence>
<dbReference type="CTD" id="79056"/>
<keyword evidence="4" id="KW-0732">Signal</keyword>
<organism evidence="6 7">
    <name type="scientific">Myripristis murdjan</name>
    <name type="common">pinecone soldierfish</name>
    <dbReference type="NCBI Taxonomy" id="586833"/>
    <lineage>
        <taxon>Eukaryota</taxon>
        <taxon>Metazoa</taxon>
        <taxon>Chordata</taxon>
        <taxon>Craniata</taxon>
        <taxon>Vertebrata</taxon>
        <taxon>Euteleostomi</taxon>
        <taxon>Actinopterygii</taxon>
        <taxon>Neopterygii</taxon>
        <taxon>Teleostei</taxon>
        <taxon>Neoteleostei</taxon>
        <taxon>Acanthomorphata</taxon>
        <taxon>Holocentriformes</taxon>
        <taxon>Holocentridae</taxon>
        <taxon>Myripristis</taxon>
    </lineage>
</organism>
<dbReference type="OrthoDB" id="9945709at2759"/>
<keyword evidence="3" id="KW-0812">Transmembrane</keyword>
<dbReference type="FunCoup" id="A0A667X0J5">
    <property type="interactions" value="748"/>
</dbReference>
<dbReference type="InterPro" id="IPR017857">
    <property type="entry name" value="Coagulation_fac-like_Gla_dom"/>
</dbReference>
<evidence type="ECO:0000256" key="2">
    <source>
        <dbReference type="SAM" id="MobiDB-lite"/>
    </source>
</evidence>
<evidence type="ECO:0000313" key="7">
    <source>
        <dbReference type="Proteomes" id="UP000472263"/>
    </source>
</evidence>
<dbReference type="InterPro" id="IPR050442">
    <property type="entry name" value="Peptidase_S1_coag_factors"/>
</dbReference>
<dbReference type="SUPFAM" id="SSF57630">
    <property type="entry name" value="GLA-domain"/>
    <property type="match status" value="1"/>
</dbReference>
<evidence type="ECO:0000259" key="5">
    <source>
        <dbReference type="PROSITE" id="PS50998"/>
    </source>
</evidence>
<dbReference type="RefSeq" id="XP_029931792.1">
    <property type="nucleotide sequence ID" value="XM_030075932.1"/>
</dbReference>
<dbReference type="Gene3D" id="4.10.740.10">
    <property type="entry name" value="Coagulation Factor IX"/>
    <property type="match status" value="1"/>
</dbReference>
<sequence length="219" mass="24895">MAMFLYLLLLFHLLPCGDLTCMRRLHTHNTGSQQQEVFTEGEDANQFLGRHLLFNRFDFEIFTPGNLERECYEEICNYEEAREVFENTADTEAFWKKYTEDKDKRPSRLDVTSLLVGLIAAGVSVVIIGLLAWYFCQGKCKDDLSRTNSIRARPRRSNASLIMRRLEEVSLQPVLPPPPPEDAINPPGLPSYEQAIAKSGQHDAPPPPYPGSQPGTIRR</sequence>
<dbReference type="PROSITE" id="PS00011">
    <property type="entry name" value="GLA_1"/>
    <property type="match status" value="1"/>
</dbReference>
<keyword evidence="3" id="KW-1133">Transmembrane helix</keyword>
<feature type="domain" description="Gla" evidence="5">
    <location>
        <begin position="54"/>
        <end position="100"/>
    </location>
</feature>
<dbReference type="Pfam" id="PF00594">
    <property type="entry name" value="Gla"/>
    <property type="match status" value="1"/>
</dbReference>
<dbReference type="FunFam" id="4.10.740.10:FF:000001">
    <property type="entry name" value="vitamin K-dependent protein S"/>
    <property type="match status" value="1"/>
</dbReference>
<dbReference type="GO" id="GO:0005509">
    <property type="term" value="F:calcium ion binding"/>
    <property type="evidence" value="ECO:0007669"/>
    <property type="project" value="InterPro"/>
</dbReference>
<dbReference type="PRINTS" id="PR00001">
    <property type="entry name" value="GLABLOOD"/>
</dbReference>
<feature type="signal peptide" evidence="4">
    <location>
        <begin position="1"/>
        <end position="19"/>
    </location>
</feature>
<dbReference type="Ensembl" id="ENSMMDT00005006303.1">
    <property type="protein sequence ID" value="ENSMMDP00005006139.1"/>
    <property type="gene ID" value="ENSMMDG00005003425.1"/>
</dbReference>